<dbReference type="Proteomes" id="UP000054032">
    <property type="component" value="Unassembled WGS sequence"/>
</dbReference>
<dbReference type="AlphaFoldDB" id="W6ZHX0"/>
<evidence type="ECO:0000313" key="2">
    <source>
        <dbReference type="EMBL" id="EUC49590.1"/>
    </source>
</evidence>
<sequence>MQALSSHPIKDKQSNRTLGLQLLLLSLSLSLSPLPFHAFHNRCTVLLAITSLLHLNNYSSPSPLPPHHPAHLSLLCINIPSSHTLHYNGINMFPVLSSIFLLPSFHTSICINTVNFHLTHAYPAHWLTYLHTNLIQPITATAMFQTTEAKVTTPLVSPCICRHLP</sequence>
<dbReference type="EMBL" id="KI963930">
    <property type="protein sequence ID" value="EUC49590.1"/>
    <property type="molecule type" value="Genomic_DNA"/>
</dbReference>
<evidence type="ECO:0000256" key="1">
    <source>
        <dbReference type="SAM" id="SignalP"/>
    </source>
</evidence>
<dbReference type="RefSeq" id="XP_007683895.1">
    <property type="nucleotide sequence ID" value="XM_007685705.1"/>
</dbReference>
<feature type="signal peptide" evidence="1">
    <location>
        <begin position="1"/>
        <end position="38"/>
    </location>
</feature>
<dbReference type="OrthoDB" id="3693446at2759"/>
<dbReference type="KEGG" id="bor:COCMIDRAFT_84328"/>
<dbReference type="GeneID" id="19126442"/>
<protein>
    <submittedName>
        <fullName evidence="2">Uncharacterized protein</fullName>
    </submittedName>
</protein>
<gene>
    <name evidence="2" type="ORF">COCMIDRAFT_84328</name>
</gene>
<proteinExistence type="predicted"/>
<accession>W6ZHX0</accession>
<dbReference type="HOGENOM" id="CLU_136875_0_0_1"/>
<name>W6ZHX0_COCMI</name>
<keyword evidence="1" id="KW-0732">Signal</keyword>
<reference evidence="2 3" key="1">
    <citation type="journal article" date="2013" name="PLoS Genet.">
        <title>Comparative genome structure, secondary metabolite, and effector coding capacity across Cochliobolus pathogens.</title>
        <authorList>
            <person name="Condon B.J."/>
            <person name="Leng Y."/>
            <person name="Wu D."/>
            <person name="Bushley K.E."/>
            <person name="Ohm R.A."/>
            <person name="Otillar R."/>
            <person name="Martin J."/>
            <person name="Schackwitz W."/>
            <person name="Grimwood J."/>
            <person name="MohdZainudin N."/>
            <person name="Xue C."/>
            <person name="Wang R."/>
            <person name="Manning V.A."/>
            <person name="Dhillon B."/>
            <person name="Tu Z.J."/>
            <person name="Steffenson B.J."/>
            <person name="Salamov A."/>
            <person name="Sun H."/>
            <person name="Lowry S."/>
            <person name="LaButti K."/>
            <person name="Han J."/>
            <person name="Copeland A."/>
            <person name="Lindquist E."/>
            <person name="Barry K."/>
            <person name="Schmutz J."/>
            <person name="Baker S.E."/>
            <person name="Ciuffetti L.M."/>
            <person name="Grigoriev I.V."/>
            <person name="Zhong S."/>
            <person name="Turgeon B.G."/>
        </authorList>
    </citation>
    <scope>NUCLEOTIDE SEQUENCE [LARGE SCALE GENOMIC DNA]</scope>
    <source>
        <strain evidence="2 3">ATCC 44560</strain>
    </source>
</reference>
<keyword evidence="3" id="KW-1185">Reference proteome</keyword>
<organism evidence="2 3">
    <name type="scientific">Bipolaris oryzae ATCC 44560</name>
    <dbReference type="NCBI Taxonomy" id="930090"/>
    <lineage>
        <taxon>Eukaryota</taxon>
        <taxon>Fungi</taxon>
        <taxon>Dikarya</taxon>
        <taxon>Ascomycota</taxon>
        <taxon>Pezizomycotina</taxon>
        <taxon>Dothideomycetes</taxon>
        <taxon>Pleosporomycetidae</taxon>
        <taxon>Pleosporales</taxon>
        <taxon>Pleosporineae</taxon>
        <taxon>Pleosporaceae</taxon>
        <taxon>Bipolaris</taxon>
    </lineage>
</organism>
<evidence type="ECO:0000313" key="3">
    <source>
        <dbReference type="Proteomes" id="UP000054032"/>
    </source>
</evidence>
<feature type="chain" id="PRO_5004889839" evidence="1">
    <location>
        <begin position="39"/>
        <end position="165"/>
    </location>
</feature>